<comment type="subunit">
    <text evidence="7">Homodimer.</text>
</comment>
<evidence type="ECO:0000256" key="8">
    <source>
        <dbReference type="SAM" id="MobiDB-lite"/>
    </source>
</evidence>
<dbReference type="InterPro" id="IPR000905">
    <property type="entry name" value="Gcp-like_dom"/>
</dbReference>
<reference evidence="10 11" key="1">
    <citation type="submission" date="2014-11" db="EMBL/GenBank/DDBJ databases">
        <authorList>
            <person name="Zhu J."/>
            <person name="Qi W."/>
            <person name="Song R."/>
        </authorList>
    </citation>
    <scope>NUCLEOTIDE SEQUENCE [LARGE SCALE GENOMIC DNA]</scope>
</reference>
<protein>
    <recommendedName>
        <fullName evidence="1">N(6)-L-threonylcarbamoyladenine synthase</fullName>
        <ecNumber evidence="1">2.3.1.234</ecNumber>
    </recommendedName>
</protein>
<dbReference type="AlphaFoldDB" id="A0A0G4EEI8"/>
<keyword evidence="4 7" id="KW-0479">Metal-binding</keyword>
<keyword evidence="5 7" id="KW-0012">Acyltransferase</keyword>
<dbReference type="VEuPathDB" id="CryptoDB:Vbra_11459"/>
<dbReference type="OrthoDB" id="10259622at2759"/>
<comment type="cofactor">
    <cofactor evidence="7">
        <name>a divalent metal cation</name>
        <dbReference type="ChEBI" id="CHEBI:60240"/>
    </cofactor>
    <text evidence="7">Binds 1 divalent metal cation per subunit.</text>
</comment>
<proteinExistence type="inferred from homology"/>
<dbReference type="InterPro" id="IPR043129">
    <property type="entry name" value="ATPase_NBD"/>
</dbReference>
<gene>
    <name evidence="10" type="ORF">Vbra_11459</name>
</gene>
<dbReference type="GO" id="GO:0046872">
    <property type="term" value="F:metal ion binding"/>
    <property type="evidence" value="ECO:0007669"/>
    <property type="project" value="UniProtKB-KW"/>
</dbReference>
<dbReference type="PhylomeDB" id="A0A0G4EEI8"/>
<dbReference type="CDD" id="cd24134">
    <property type="entry name" value="ASKHA_NBD_OSGEPL1_QRI7_euk"/>
    <property type="match status" value="1"/>
</dbReference>
<dbReference type="GO" id="GO:0061711">
    <property type="term" value="F:tRNA N(6)-L-threonylcarbamoyladenine synthase activity"/>
    <property type="evidence" value="ECO:0007669"/>
    <property type="project" value="UniProtKB-EC"/>
</dbReference>
<feature type="region of interest" description="Disordered" evidence="8">
    <location>
        <begin position="447"/>
        <end position="483"/>
    </location>
</feature>
<keyword evidence="3 7" id="KW-0819">tRNA processing</keyword>
<feature type="region of interest" description="Disordered" evidence="8">
    <location>
        <begin position="1"/>
        <end position="56"/>
    </location>
</feature>
<dbReference type="FunCoup" id="A0A0G4EEI8">
    <property type="interactions" value="195"/>
</dbReference>
<organism evidence="10 11">
    <name type="scientific">Vitrella brassicaformis (strain CCMP3155)</name>
    <dbReference type="NCBI Taxonomy" id="1169540"/>
    <lineage>
        <taxon>Eukaryota</taxon>
        <taxon>Sar</taxon>
        <taxon>Alveolata</taxon>
        <taxon>Colpodellida</taxon>
        <taxon>Vitrellaceae</taxon>
        <taxon>Vitrella</taxon>
    </lineage>
</organism>
<dbReference type="PRINTS" id="PR00789">
    <property type="entry name" value="OSIALOPTASE"/>
</dbReference>
<feature type="domain" description="Gcp-like" evidence="9">
    <location>
        <begin position="263"/>
        <end position="441"/>
    </location>
</feature>
<comment type="function">
    <text evidence="7">Required for the formation of a threonylcarbamoyl group on adenosine at position 37 (t(6)A37) in mitochondrial tRNAs that read codons beginning with adenine. Probably involved in the transfer of the threonylcarbamoyl moiety of threonylcarbamoyl-AMP (TC-AMP) to the N6 group of A37. Involved in mitochondrial genome maintenance.</text>
</comment>
<dbReference type="PANTHER" id="PTHR11735:SF6">
    <property type="entry name" value="TRNA N6-ADENOSINE THREONYLCARBAMOYLTRANSFERASE, MITOCHONDRIAL"/>
    <property type="match status" value="1"/>
</dbReference>
<sequence>MERSRHSSTFVAHPIIGPSPLTTRQRRPSPRLHSAAIEEQPETVTAEPHTPQPKKRRLLIGGAKAVGGKGGLESYTHMMEQLRPLTQEEWAGRMEGMSSSVPHMGSVEGEGGFTVLAIETSCDDTAVAILRSDGTILGESIASQDALGERFGGVNPAAAKDAHEANINATISQALARAAMADVGAVDVVAVTTGPGLELCLRVGVQVAQRLCLEHRKPFVSVHHLEGHCLSARLAQRQAFWASQTWTTEAFRPPDAAIEPLDELGFPFLSLLVSGGHTQLTLVEGVGRYVVLGGTLDDALGEAYDKAARYLGLPVGGGGGPALEAAARDGDPSAIELPTPLQKKPNLDFSYAGLKNAFRLAVEDRRRSLGLADSDELPRQDVADLAASFQSVALGHIEDRLHRAMVLCEQQWGVTSLAVVGGVAANQELKRRLVNLCASRGDPSVRESEFRREAKRRQNRERKRRRRERREGQADEGLEGADNEGGLVPNFVFDPSVHQAWKLFVPPPRLCRDNGVMIAWAALEKIYSGYLDDASDVTLRPRWPLGDMWVQQEDS</sequence>
<dbReference type="EC" id="2.3.1.234" evidence="1"/>
<keyword evidence="2 7" id="KW-0808">Transferase</keyword>
<dbReference type="InterPro" id="IPR017861">
    <property type="entry name" value="KAE1/TsaD"/>
</dbReference>
<evidence type="ECO:0000313" key="11">
    <source>
        <dbReference type="Proteomes" id="UP000041254"/>
    </source>
</evidence>
<evidence type="ECO:0000259" key="9">
    <source>
        <dbReference type="Pfam" id="PF00814"/>
    </source>
</evidence>
<feature type="domain" description="Gcp-like" evidence="9">
    <location>
        <begin position="135"/>
        <end position="236"/>
    </location>
</feature>
<evidence type="ECO:0000256" key="4">
    <source>
        <dbReference type="ARBA" id="ARBA00022723"/>
    </source>
</evidence>
<dbReference type="HAMAP" id="MF_01445">
    <property type="entry name" value="TsaD"/>
    <property type="match status" value="1"/>
</dbReference>
<keyword evidence="11" id="KW-1185">Reference proteome</keyword>
<evidence type="ECO:0000256" key="2">
    <source>
        <dbReference type="ARBA" id="ARBA00022679"/>
    </source>
</evidence>
<dbReference type="SUPFAM" id="SSF53067">
    <property type="entry name" value="Actin-like ATPase domain"/>
    <property type="match status" value="1"/>
</dbReference>
<evidence type="ECO:0000313" key="10">
    <source>
        <dbReference type="EMBL" id="CEL94096.1"/>
    </source>
</evidence>
<dbReference type="Pfam" id="PF00814">
    <property type="entry name" value="TsaD"/>
    <property type="match status" value="2"/>
</dbReference>
<dbReference type="InParanoid" id="A0A0G4EEI8"/>
<dbReference type="GO" id="GO:0005739">
    <property type="term" value="C:mitochondrion"/>
    <property type="evidence" value="ECO:0007669"/>
    <property type="project" value="UniProtKB-SubCell"/>
</dbReference>
<comment type="catalytic activity">
    <reaction evidence="6 7">
        <text>L-threonylcarbamoyladenylate + adenosine(37) in tRNA = N(6)-L-threonylcarbamoyladenosine(37) in tRNA + AMP + H(+)</text>
        <dbReference type="Rhea" id="RHEA:37059"/>
        <dbReference type="Rhea" id="RHEA-COMP:10162"/>
        <dbReference type="Rhea" id="RHEA-COMP:10163"/>
        <dbReference type="ChEBI" id="CHEBI:15378"/>
        <dbReference type="ChEBI" id="CHEBI:73682"/>
        <dbReference type="ChEBI" id="CHEBI:74411"/>
        <dbReference type="ChEBI" id="CHEBI:74418"/>
        <dbReference type="ChEBI" id="CHEBI:456215"/>
        <dbReference type="EC" id="2.3.1.234"/>
    </reaction>
</comment>
<dbReference type="STRING" id="1169540.A0A0G4EEI8"/>
<evidence type="ECO:0000256" key="6">
    <source>
        <dbReference type="ARBA" id="ARBA00048117"/>
    </source>
</evidence>
<dbReference type="InterPro" id="IPR022450">
    <property type="entry name" value="TsaD"/>
</dbReference>
<dbReference type="Gene3D" id="3.30.420.40">
    <property type="match status" value="3"/>
</dbReference>
<evidence type="ECO:0000256" key="5">
    <source>
        <dbReference type="ARBA" id="ARBA00023315"/>
    </source>
</evidence>
<comment type="similarity">
    <text evidence="7">Belongs to the KAE1 / TsaD family.</text>
</comment>
<dbReference type="EMBL" id="CDMY01000206">
    <property type="protein sequence ID" value="CEL94096.1"/>
    <property type="molecule type" value="Genomic_DNA"/>
</dbReference>
<feature type="compositionally biased region" description="Basic residues" evidence="8">
    <location>
        <begin position="453"/>
        <end position="468"/>
    </location>
</feature>
<dbReference type="PANTHER" id="PTHR11735">
    <property type="entry name" value="TRNA N6-ADENOSINE THREONYLCARBAMOYLTRANSFERASE"/>
    <property type="match status" value="1"/>
</dbReference>
<evidence type="ECO:0000256" key="1">
    <source>
        <dbReference type="ARBA" id="ARBA00012156"/>
    </source>
</evidence>
<dbReference type="GO" id="GO:0002949">
    <property type="term" value="P:tRNA threonylcarbamoyladenosine modification"/>
    <property type="evidence" value="ECO:0007669"/>
    <property type="project" value="UniProtKB-UniRule"/>
</dbReference>
<keyword evidence="7" id="KW-0496">Mitochondrion</keyword>
<dbReference type="Proteomes" id="UP000041254">
    <property type="component" value="Unassembled WGS sequence"/>
</dbReference>
<name>A0A0G4EEI8_VITBC</name>
<comment type="subcellular location">
    <subcellularLocation>
        <location evidence="7">Mitochondrion</location>
    </subcellularLocation>
</comment>
<dbReference type="OMA" id="NAAMIGC"/>
<evidence type="ECO:0000256" key="3">
    <source>
        <dbReference type="ARBA" id="ARBA00022694"/>
    </source>
</evidence>
<evidence type="ECO:0000256" key="7">
    <source>
        <dbReference type="HAMAP-Rule" id="MF_03179"/>
    </source>
</evidence>
<accession>A0A0G4EEI8</accession>